<comment type="caution">
    <text evidence="5">The sequence shown here is derived from an EMBL/GenBank/DDBJ whole genome shotgun (WGS) entry which is preliminary data.</text>
</comment>
<dbReference type="PANTHER" id="PTHR45138:SF9">
    <property type="entry name" value="DIGUANYLATE CYCLASE DGCM-RELATED"/>
    <property type="match status" value="1"/>
</dbReference>
<keyword evidence="3" id="KW-0472">Membrane</keyword>
<dbReference type="InterPro" id="IPR050469">
    <property type="entry name" value="Diguanylate_Cyclase"/>
</dbReference>
<name>A0ABS5QGG3_9PROT</name>
<gene>
    <name evidence="5" type="ORF">KHU32_17425</name>
</gene>
<reference evidence="5 6" key="1">
    <citation type="submission" date="2021-05" db="EMBL/GenBank/DDBJ databases">
        <title>Roseococcus sp. XZZS9, whole genome shotgun sequencing project.</title>
        <authorList>
            <person name="Zhao G."/>
            <person name="Shen L."/>
        </authorList>
    </citation>
    <scope>NUCLEOTIDE SEQUENCE [LARGE SCALE GENOMIC DNA]</scope>
    <source>
        <strain evidence="5 6">XZZS9</strain>
    </source>
</reference>
<evidence type="ECO:0000256" key="3">
    <source>
        <dbReference type="SAM" id="Phobius"/>
    </source>
</evidence>
<feature type="transmembrane region" description="Helical" evidence="3">
    <location>
        <begin position="106"/>
        <end position="123"/>
    </location>
</feature>
<dbReference type="SMART" id="SM00267">
    <property type="entry name" value="GGDEF"/>
    <property type="match status" value="1"/>
</dbReference>
<keyword evidence="3" id="KW-0812">Transmembrane</keyword>
<dbReference type="InterPro" id="IPR000160">
    <property type="entry name" value="GGDEF_dom"/>
</dbReference>
<dbReference type="PROSITE" id="PS50887">
    <property type="entry name" value="GGDEF"/>
    <property type="match status" value="1"/>
</dbReference>
<evidence type="ECO:0000313" key="5">
    <source>
        <dbReference type="EMBL" id="MBS7812736.1"/>
    </source>
</evidence>
<feature type="domain" description="GGDEF" evidence="4">
    <location>
        <begin position="241"/>
        <end position="373"/>
    </location>
</feature>
<protein>
    <recommendedName>
        <fullName evidence="1">diguanylate cyclase</fullName>
        <ecNumber evidence="1">2.7.7.65</ecNumber>
    </recommendedName>
</protein>
<dbReference type="PANTHER" id="PTHR45138">
    <property type="entry name" value="REGULATORY COMPONENTS OF SENSORY TRANSDUCTION SYSTEM"/>
    <property type="match status" value="1"/>
</dbReference>
<dbReference type="NCBIfam" id="TIGR00254">
    <property type="entry name" value="GGDEF"/>
    <property type="match status" value="1"/>
</dbReference>
<comment type="catalytic activity">
    <reaction evidence="2">
        <text>2 GTP = 3',3'-c-di-GMP + 2 diphosphate</text>
        <dbReference type="Rhea" id="RHEA:24898"/>
        <dbReference type="ChEBI" id="CHEBI:33019"/>
        <dbReference type="ChEBI" id="CHEBI:37565"/>
        <dbReference type="ChEBI" id="CHEBI:58805"/>
        <dbReference type="EC" id="2.7.7.65"/>
    </reaction>
</comment>
<dbReference type="EMBL" id="JAHCDA010000003">
    <property type="protein sequence ID" value="MBS7812736.1"/>
    <property type="molecule type" value="Genomic_DNA"/>
</dbReference>
<proteinExistence type="predicted"/>
<sequence length="373" mass="40555">MMFANGGVLGLMIRDLPPALRPAALRWQAGTLVIAIGCALYAFPQLLPVVPLVTLANALFLSGLTLYLRALQRFFRHPPRHVDLLPGIIGTLSVLWFSAIHPDTTIRIIVVSLAWAVLMGRCVHVLRSGKRAEASRSRQMLKTLFLLVAAFTGVRAAYFVAIAIPPDFSVADGRNWMNLVSPMVSAVLPVIGTTAFLLMCSEHIRRQWENAASTDYLTGLANRRTLTEVGGSYFRARSPERQIALALIDVDDFKAINDGFGHDAGDLALKHIAATLEAEITADQLLARTGGEEFVALLGRGDLPSAQLAAERLRSAVQRHPFILRGQRISITVSVGIAVSQADDADFASLLRRADQAMYTAKSLGRNRVELAA</sequence>
<feature type="transmembrane region" description="Helical" evidence="3">
    <location>
        <begin position="49"/>
        <end position="70"/>
    </location>
</feature>
<feature type="transmembrane region" description="Helical" evidence="3">
    <location>
        <begin position="176"/>
        <end position="198"/>
    </location>
</feature>
<keyword evidence="6" id="KW-1185">Reference proteome</keyword>
<evidence type="ECO:0000313" key="6">
    <source>
        <dbReference type="Proteomes" id="UP000766336"/>
    </source>
</evidence>
<evidence type="ECO:0000259" key="4">
    <source>
        <dbReference type="PROSITE" id="PS50887"/>
    </source>
</evidence>
<dbReference type="CDD" id="cd01949">
    <property type="entry name" value="GGDEF"/>
    <property type="match status" value="1"/>
</dbReference>
<dbReference type="InterPro" id="IPR029787">
    <property type="entry name" value="Nucleotide_cyclase"/>
</dbReference>
<dbReference type="RefSeq" id="WP_213671423.1">
    <property type="nucleotide sequence ID" value="NZ_JAHCDA010000003.1"/>
</dbReference>
<dbReference type="Pfam" id="PF00990">
    <property type="entry name" value="GGDEF"/>
    <property type="match status" value="1"/>
</dbReference>
<dbReference type="EC" id="2.7.7.65" evidence="1"/>
<dbReference type="SUPFAM" id="SSF55073">
    <property type="entry name" value="Nucleotide cyclase"/>
    <property type="match status" value="1"/>
</dbReference>
<evidence type="ECO:0000256" key="2">
    <source>
        <dbReference type="ARBA" id="ARBA00034247"/>
    </source>
</evidence>
<feature type="transmembrane region" description="Helical" evidence="3">
    <location>
        <begin position="82"/>
        <end position="100"/>
    </location>
</feature>
<dbReference type="Proteomes" id="UP000766336">
    <property type="component" value="Unassembled WGS sequence"/>
</dbReference>
<dbReference type="Gene3D" id="3.30.70.270">
    <property type="match status" value="1"/>
</dbReference>
<feature type="transmembrane region" description="Helical" evidence="3">
    <location>
        <begin position="144"/>
        <end position="164"/>
    </location>
</feature>
<keyword evidence="3" id="KW-1133">Transmembrane helix</keyword>
<accession>A0ABS5QGG3</accession>
<dbReference type="InterPro" id="IPR043128">
    <property type="entry name" value="Rev_trsase/Diguanyl_cyclase"/>
</dbReference>
<organism evidence="5 6">
    <name type="scientific">Roseococcus pinisoli</name>
    <dbReference type="NCBI Taxonomy" id="2835040"/>
    <lineage>
        <taxon>Bacteria</taxon>
        <taxon>Pseudomonadati</taxon>
        <taxon>Pseudomonadota</taxon>
        <taxon>Alphaproteobacteria</taxon>
        <taxon>Acetobacterales</taxon>
        <taxon>Roseomonadaceae</taxon>
        <taxon>Roseococcus</taxon>
    </lineage>
</organism>
<evidence type="ECO:0000256" key="1">
    <source>
        <dbReference type="ARBA" id="ARBA00012528"/>
    </source>
</evidence>